<evidence type="ECO:0000259" key="2">
    <source>
        <dbReference type="Pfam" id="PF24879"/>
    </source>
</evidence>
<evidence type="ECO:0008006" key="5">
    <source>
        <dbReference type="Google" id="ProtNLM"/>
    </source>
</evidence>
<proteinExistence type="predicted"/>
<feature type="domain" description="DUF4132" evidence="1">
    <location>
        <begin position="403"/>
        <end position="581"/>
    </location>
</feature>
<organism evidence="3 4">
    <name type="scientific">Streptosporangium becharense</name>
    <dbReference type="NCBI Taxonomy" id="1816182"/>
    <lineage>
        <taxon>Bacteria</taxon>
        <taxon>Bacillati</taxon>
        <taxon>Actinomycetota</taxon>
        <taxon>Actinomycetes</taxon>
        <taxon>Streptosporangiales</taxon>
        <taxon>Streptosporangiaceae</taxon>
        <taxon>Streptosporangium</taxon>
    </lineage>
</organism>
<evidence type="ECO:0000313" key="4">
    <source>
        <dbReference type="Proteomes" id="UP000540685"/>
    </source>
</evidence>
<dbReference type="InterPro" id="IPR056639">
    <property type="entry name" value="DUF7737"/>
</dbReference>
<evidence type="ECO:0000313" key="3">
    <source>
        <dbReference type="EMBL" id="MBB5821677.1"/>
    </source>
</evidence>
<keyword evidence="4" id="KW-1185">Reference proteome</keyword>
<name>A0A7W9IJ51_9ACTN</name>
<dbReference type="RefSeq" id="WP_184541121.1">
    <property type="nucleotide sequence ID" value="NZ_JACHMP010000001.1"/>
</dbReference>
<accession>A0A7W9IJ51</accession>
<dbReference type="InterPro" id="IPR025406">
    <property type="entry name" value="DUF4132"/>
</dbReference>
<dbReference type="AlphaFoldDB" id="A0A7W9IJ51"/>
<dbReference type="Pfam" id="PF24879">
    <property type="entry name" value="DUF7737"/>
    <property type="match status" value="1"/>
</dbReference>
<evidence type="ECO:0000259" key="1">
    <source>
        <dbReference type="Pfam" id="PF13569"/>
    </source>
</evidence>
<dbReference type="EMBL" id="JACHMP010000001">
    <property type="protein sequence ID" value="MBB5821677.1"/>
    <property type="molecule type" value="Genomic_DNA"/>
</dbReference>
<reference evidence="3 4" key="1">
    <citation type="submission" date="2020-08" db="EMBL/GenBank/DDBJ databases">
        <title>Sequencing the genomes of 1000 actinobacteria strains.</title>
        <authorList>
            <person name="Klenk H.-P."/>
        </authorList>
    </citation>
    <scope>NUCLEOTIDE SEQUENCE [LARGE SCALE GENOMIC DNA]</scope>
    <source>
        <strain evidence="3 4">DSM 46887</strain>
    </source>
</reference>
<dbReference type="Pfam" id="PF13569">
    <property type="entry name" value="DUF4132"/>
    <property type="match status" value="1"/>
</dbReference>
<sequence>MGVLADFPCAHDHVIRQVDLPARDVFARFDTAFAEGRRLPGEDDDLRLFGRWAQMRLSLGTDGGHDHDERVLRLTRSVAETGIPWTVQDVRFLWSAAHALMTWRHTNYPELYRIPLAAVRRLDYADRRRVLEGTPEWFRRYHRPVWEAVHEQLEEVLTEPAENGPAALIRNVIWNCDSFARMLAEEYGPRLAGPAVLPLLHHWNTARSAKPSDRWLKTARILLTPEAAGLVREILTRVAAHREKPVENGHGWAETVFLHERTAVPVRGMVWTCELIDEPWVASLLGDVALTCGVGIGGSGANCRSEKLANAAVGVLARRGGLDAVAPLARIQVKVRKKTVLAGVARTLDAVADQAGLTREQLLDRTVPTFGLGPDGVREERIGDCLVRLCADGSALRFVNAAGKTVKAAPQAIRKDPALAELKTTLKELRQALPAERFRLERALAEERMWRWHQVEEFFLDHPVTGRYARNFIWQILQGPAGIPVRTAGGWELTDPRGRRIQPSPDTPVLLWHPIREAAEDVRAWRDHLLEHGIRQPYKQAFREVYLLTPAEERTGTFSNRFAGHVLRYGQAKALLNQRGWTDLSIGHWDYECGGDQGDAVKELSGWQARWGMHVVGDPGTDGWGTASFCATEQIAFHPAGNTLSRYDHAYREGVPLTEVPPLVLSEVLRDADLAVGVTSVGLDEQATGGHEDYWHSYGFGELTETAKTRRDALARLLPRLRIAGRAELTDRFLRVRGDLRTYRIHLGSGNILMEPNDAYLCIVPTHDRDAASVFLPFEEDGGMLSVILSKAFLLAADTTITDPSITRQLGG</sequence>
<comment type="caution">
    <text evidence="3">The sequence shown here is derived from an EMBL/GenBank/DDBJ whole genome shotgun (WGS) entry which is preliminary data.</text>
</comment>
<feature type="domain" description="DUF7737" evidence="2">
    <location>
        <begin position="707"/>
        <end position="810"/>
    </location>
</feature>
<protein>
    <recommendedName>
        <fullName evidence="5">DUF4132 domain-containing protein</fullName>
    </recommendedName>
</protein>
<gene>
    <name evidence="3" type="ORF">F4562_004739</name>
</gene>
<dbReference type="Proteomes" id="UP000540685">
    <property type="component" value="Unassembled WGS sequence"/>
</dbReference>